<accession>A0A1A9I501</accession>
<dbReference type="Proteomes" id="UP000077667">
    <property type="component" value="Chromosome"/>
</dbReference>
<organism evidence="3 4">
    <name type="scientific">Niabella ginsenosidivorans</name>
    <dbReference type="NCBI Taxonomy" id="1176587"/>
    <lineage>
        <taxon>Bacteria</taxon>
        <taxon>Pseudomonadati</taxon>
        <taxon>Bacteroidota</taxon>
        <taxon>Chitinophagia</taxon>
        <taxon>Chitinophagales</taxon>
        <taxon>Chitinophagaceae</taxon>
        <taxon>Niabella</taxon>
    </lineage>
</organism>
<evidence type="ECO:0000313" key="3">
    <source>
        <dbReference type="EMBL" id="ANH82129.1"/>
    </source>
</evidence>
<dbReference type="SUPFAM" id="SSF54637">
    <property type="entry name" value="Thioesterase/thiol ester dehydrase-isomerase"/>
    <property type="match status" value="1"/>
</dbReference>
<dbReference type="AlphaFoldDB" id="A0A1A9I501"/>
<dbReference type="EMBL" id="CP015772">
    <property type="protein sequence ID" value="ANH82129.1"/>
    <property type="molecule type" value="Genomic_DNA"/>
</dbReference>
<gene>
    <name evidence="3" type="ORF">A8C56_15150</name>
</gene>
<dbReference type="Pfam" id="PF13279">
    <property type="entry name" value="4HBT_2"/>
    <property type="match status" value="1"/>
</dbReference>
<proteinExistence type="inferred from homology"/>
<evidence type="ECO:0000313" key="4">
    <source>
        <dbReference type="Proteomes" id="UP000077667"/>
    </source>
</evidence>
<sequence length="145" mass="16817">MNQFKKKLQIRWADLDPNGHVRHSVYYDWGAYCRIAFLTANDLSPSQMMELQVGPVIFREECVFKKEVRQEEELLIDLELVQARRNFSRWTVRHSICKEGGVLAAVITLDGAWIDTVKRKLTTPPVQVFDAYGVMPKSAAFEWLD</sequence>
<dbReference type="Gene3D" id="3.10.129.10">
    <property type="entry name" value="Hotdog Thioesterase"/>
    <property type="match status" value="1"/>
</dbReference>
<keyword evidence="4" id="KW-1185">Reference proteome</keyword>
<comment type="similarity">
    <text evidence="1">Belongs to the 4-hydroxybenzoyl-CoA thioesterase family.</text>
</comment>
<name>A0A1A9I501_9BACT</name>
<keyword evidence="2" id="KW-0378">Hydrolase</keyword>
<dbReference type="GO" id="GO:0047617">
    <property type="term" value="F:fatty acyl-CoA hydrolase activity"/>
    <property type="evidence" value="ECO:0007669"/>
    <property type="project" value="TreeGrafter"/>
</dbReference>
<dbReference type="PANTHER" id="PTHR31793">
    <property type="entry name" value="4-HYDROXYBENZOYL-COA THIOESTERASE FAMILY MEMBER"/>
    <property type="match status" value="1"/>
</dbReference>
<dbReference type="InterPro" id="IPR050563">
    <property type="entry name" value="4-hydroxybenzoyl-CoA_TE"/>
</dbReference>
<reference evidence="3 4" key="1">
    <citation type="submission" date="2016-05" db="EMBL/GenBank/DDBJ databases">
        <title>Niabella ginsenosidivorans BS26 whole genome sequencing.</title>
        <authorList>
            <person name="Im W.T."/>
            <person name="Siddiqi M.Z."/>
        </authorList>
    </citation>
    <scope>NUCLEOTIDE SEQUENCE [LARGE SCALE GENOMIC DNA]</scope>
    <source>
        <strain evidence="3 4">BS26</strain>
    </source>
</reference>
<dbReference type="KEGG" id="nia:A8C56_15150"/>
<dbReference type="PANTHER" id="PTHR31793:SF27">
    <property type="entry name" value="NOVEL THIOESTERASE SUPERFAMILY DOMAIN AND SAPOSIN A-TYPE DOMAIN CONTAINING PROTEIN (0610012H03RIK)"/>
    <property type="match status" value="1"/>
</dbReference>
<dbReference type="STRING" id="1176587.A8C56_15150"/>
<evidence type="ECO:0000256" key="1">
    <source>
        <dbReference type="ARBA" id="ARBA00005953"/>
    </source>
</evidence>
<dbReference type="InterPro" id="IPR029069">
    <property type="entry name" value="HotDog_dom_sf"/>
</dbReference>
<dbReference type="CDD" id="cd00586">
    <property type="entry name" value="4HBT"/>
    <property type="match status" value="1"/>
</dbReference>
<protein>
    <submittedName>
        <fullName evidence="3">Thioesterase</fullName>
    </submittedName>
</protein>
<dbReference type="OrthoDB" id="760345at2"/>
<evidence type="ECO:0000256" key="2">
    <source>
        <dbReference type="ARBA" id="ARBA00022801"/>
    </source>
</evidence>